<dbReference type="Proteomes" id="UP000019478">
    <property type="component" value="Unassembled WGS sequence"/>
</dbReference>
<sequence length="227" mass="25577">MTMNELHDAVRVLVDSNIQPVVIGELAQNYYNVPIILHEIELCVPESQLPAAEQALVRSGLYARQPRGEPNIYTEYKTTSPTFRYLPAPDIPVVLFSDRGLGHLLIVLEPSDHDEKAAYSQQIDYLAHRDVVGLPIPRLGPYVQLLDALFQKTGDGMFQMKLEQLVDAMDLDMRWYQVNLAGKPYTDTLRDLIDTKHLRVDQFSGSTMTLINLMSAADLRRIPGASN</sequence>
<name>W9XIX9_9EURO</name>
<reference evidence="1 2" key="1">
    <citation type="submission" date="2013-03" db="EMBL/GenBank/DDBJ databases">
        <title>The Genome Sequence of Capronia epimyces CBS 606.96.</title>
        <authorList>
            <consortium name="The Broad Institute Genomics Platform"/>
            <person name="Cuomo C."/>
            <person name="de Hoog S."/>
            <person name="Gorbushina A."/>
            <person name="Walker B."/>
            <person name="Young S.K."/>
            <person name="Zeng Q."/>
            <person name="Gargeya S."/>
            <person name="Fitzgerald M."/>
            <person name="Haas B."/>
            <person name="Abouelleil A."/>
            <person name="Allen A.W."/>
            <person name="Alvarado L."/>
            <person name="Arachchi H.M."/>
            <person name="Berlin A.M."/>
            <person name="Chapman S.B."/>
            <person name="Gainer-Dewar J."/>
            <person name="Goldberg J."/>
            <person name="Griggs A."/>
            <person name="Gujja S."/>
            <person name="Hansen M."/>
            <person name="Howarth C."/>
            <person name="Imamovic A."/>
            <person name="Ireland A."/>
            <person name="Larimer J."/>
            <person name="McCowan C."/>
            <person name="Murphy C."/>
            <person name="Pearson M."/>
            <person name="Poon T.W."/>
            <person name="Priest M."/>
            <person name="Roberts A."/>
            <person name="Saif S."/>
            <person name="Shea T."/>
            <person name="Sisk P."/>
            <person name="Sykes S."/>
            <person name="Wortman J."/>
            <person name="Nusbaum C."/>
            <person name="Birren B."/>
        </authorList>
    </citation>
    <scope>NUCLEOTIDE SEQUENCE [LARGE SCALE GENOMIC DNA]</scope>
    <source>
        <strain evidence="1 2">CBS 606.96</strain>
    </source>
</reference>
<dbReference type="GeneID" id="19174139"/>
<organism evidence="1 2">
    <name type="scientific">Capronia epimyces CBS 606.96</name>
    <dbReference type="NCBI Taxonomy" id="1182542"/>
    <lineage>
        <taxon>Eukaryota</taxon>
        <taxon>Fungi</taxon>
        <taxon>Dikarya</taxon>
        <taxon>Ascomycota</taxon>
        <taxon>Pezizomycotina</taxon>
        <taxon>Eurotiomycetes</taxon>
        <taxon>Chaetothyriomycetidae</taxon>
        <taxon>Chaetothyriales</taxon>
        <taxon>Herpotrichiellaceae</taxon>
        <taxon>Capronia</taxon>
    </lineage>
</organism>
<dbReference type="EMBL" id="AMGY01000011">
    <property type="protein sequence ID" value="EXJ76901.1"/>
    <property type="molecule type" value="Genomic_DNA"/>
</dbReference>
<protein>
    <submittedName>
        <fullName evidence="1">Uncharacterized protein</fullName>
    </submittedName>
</protein>
<evidence type="ECO:0000313" key="2">
    <source>
        <dbReference type="Proteomes" id="UP000019478"/>
    </source>
</evidence>
<dbReference type="HOGENOM" id="CLU_079100_0_0_1"/>
<dbReference type="OrthoDB" id="3259529at2759"/>
<comment type="caution">
    <text evidence="1">The sequence shown here is derived from an EMBL/GenBank/DDBJ whole genome shotgun (WGS) entry which is preliminary data.</text>
</comment>
<dbReference type="eggNOG" id="ENOG502SQYZ">
    <property type="taxonomic scope" value="Eukaryota"/>
</dbReference>
<dbReference type="RefSeq" id="XP_007738339.1">
    <property type="nucleotide sequence ID" value="XM_007740149.1"/>
</dbReference>
<dbReference type="AlphaFoldDB" id="W9XIX9"/>
<gene>
    <name evidence="1" type="ORF">A1O3_10058</name>
</gene>
<accession>W9XIX9</accession>
<keyword evidence="2" id="KW-1185">Reference proteome</keyword>
<proteinExistence type="predicted"/>
<evidence type="ECO:0000313" key="1">
    <source>
        <dbReference type="EMBL" id="EXJ76901.1"/>
    </source>
</evidence>